<reference evidence="2" key="2">
    <citation type="journal article" date="2015" name="Data Brief">
        <title>Shoot transcriptome of the giant reed, Arundo donax.</title>
        <authorList>
            <person name="Barrero R.A."/>
            <person name="Guerrero F.D."/>
            <person name="Moolhuijzen P."/>
            <person name="Goolsby J.A."/>
            <person name="Tidwell J."/>
            <person name="Bellgard S.E."/>
            <person name="Bellgard M.I."/>
        </authorList>
    </citation>
    <scope>NUCLEOTIDE SEQUENCE</scope>
    <source>
        <tissue evidence="2">Shoot tissue taken approximately 20 cm above the soil surface</tissue>
    </source>
</reference>
<dbReference type="EMBL" id="GBRH01218889">
    <property type="protein sequence ID" value="JAD79006.1"/>
    <property type="molecule type" value="Transcribed_RNA"/>
</dbReference>
<organism evidence="2">
    <name type="scientific">Arundo donax</name>
    <name type="common">Giant reed</name>
    <name type="synonym">Donax arundinaceus</name>
    <dbReference type="NCBI Taxonomy" id="35708"/>
    <lineage>
        <taxon>Eukaryota</taxon>
        <taxon>Viridiplantae</taxon>
        <taxon>Streptophyta</taxon>
        <taxon>Embryophyta</taxon>
        <taxon>Tracheophyta</taxon>
        <taxon>Spermatophyta</taxon>
        <taxon>Magnoliopsida</taxon>
        <taxon>Liliopsida</taxon>
        <taxon>Poales</taxon>
        <taxon>Poaceae</taxon>
        <taxon>PACMAD clade</taxon>
        <taxon>Arundinoideae</taxon>
        <taxon>Arundineae</taxon>
        <taxon>Arundo</taxon>
    </lineage>
</organism>
<protein>
    <submittedName>
        <fullName evidence="2">Uncharacterized protein</fullName>
    </submittedName>
</protein>
<reference evidence="2" key="1">
    <citation type="submission" date="2014-09" db="EMBL/GenBank/DDBJ databases">
        <authorList>
            <person name="Magalhaes I.L.F."/>
            <person name="Oliveira U."/>
            <person name="Santos F.R."/>
            <person name="Vidigal T.H.D.A."/>
            <person name="Brescovit A.D."/>
            <person name="Santos A.J."/>
        </authorList>
    </citation>
    <scope>NUCLEOTIDE SEQUENCE</scope>
    <source>
        <tissue evidence="2">Shoot tissue taken approximately 20 cm above the soil surface</tissue>
    </source>
</reference>
<proteinExistence type="predicted"/>
<feature type="region of interest" description="Disordered" evidence="1">
    <location>
        <begin position="15"/>
        <end position="45"/>
    </location>
</feature>
<accession>A0A0A9CTV0</accession>
<dbReference type="AlphaFoldDB" id="A0A0A9CTV0"/>
<name>A0A0A9CTV0_ARUDO</name>
<sequence length="172" mass="18395">MEAVAVGVREMRLDGGLMSAPSSGRALPMPRSTKPAKEGPATGVGGEICVAKRPEAAAEGENKAAEEEGKDKSAAVVKEKKTKLVKVSDAYIKSLLARGPRRGWAGHSEENLQNLSPDLRERVRATSARVVALIKSAYGKDMAILEQYREKGYAMVEVEVEDGDEEAVTKGN</sequence>
<evidence type="ECO:0000256" key="1">
    <source>
        <dbReference type="SAM" id="MobiDB-lite"/>
    </source>
</evidence>
<evidence type="ECO:0000313" key="2">
    <source>
        <dbReference type="EMBL" id="JAD79006.1"/>
    </source>
</evidence>